<evidence type="ECO:0000256" key="1">
    <source>
        <dbReference type="ARBA" id="ARBA00004141"/>
    </source>
</evidence>
<evidence type="ECO:0000256" key="2">
    <source>
        <dbReference type="ARBA" id="ARBA00010992"/>
    </source>
</evidence>
<comment type="subcellular location">
    <subcellularLocation>
        <location evidence="1">Membrane</location>
        <topology evidence="1">Multi-pass membrane protein</topology>
    </subcellularLocation>
</comment>
<keyword evidence="4" id="KW-1003">Cell membrane</keyword>
<gene>
    <name evidence="10" type="ORF">FWK02_08555</name>
</gene>
<keyword evidence="3" id="KW-0813">Transport</keyword>
<sequence>MQPSRNFDDLKFSSIHRRILLWGSGGPFLDGYVLVMIGVALEQLTPALKLDADWIGLLGAGTLAGLFVGTSLFGYISDKVGRRKMFLIDIIAIGVISVATMFVSSPVELLVMRVLIGIVIGADYPIATSMITEFSSTRQRAFSISFIAAMWYVGATCADLVGYWLYDVEGGWRWMLGSAAIPCLLILIGRFELPESPRWLLRKGRVKECEEMMIKLFGEPVAFDEEQPQQTRFRDLFNRRHFPFVLFVAAI</sequence>
<proteinExistence type="inferred from homology"/>
<dbReference type="InterPro" id="IPR036259">
    <property type="entry name" value="MFS_trans_sf"/>
</dbReference>
<organism evidence="10 11">
    <name type="scientific">Escherichia coli</name>
    <dbReference type="NCBI Taxonomy" id="562"/>
    <lineage>
        <taxon>Bacteria</taxon>
        <taxon>Pseudomonadati</taxon>
        <taxon>Pseudomonadota</taxon>
        <taxon>Gammaproteobacteria</taxon>
        <taxon>Enterobacterales</taxon>
        <taxon>Enterobacteriaceae</taxon>
        <taxon>Escherichia</taxon>
    </lineage>
</organism>
<dbReference type="Proteomes" id="UP000321461">
    <property type="component" value="Unassembled WGS sequence"/>
</dbReference>
<dbReference type="PANTHER" id="PTHR23511">
    <property type="entry name" value="SYNAPTIC VESICLE GLYCOPROTEIN 2"/>
    <property type="match status" value="1"/>
</dbReference>
<dbReference type="EMBL" id="VSBS01000215">
    <property type="protein sequence ID" value="TXT02183.1"/>
    <property type="molecule type" value="Genomic_DNA"/>
</dbReference>
<dbReference type="InterPro" id="IPR020846">
    <property type="entry name" value="MFS_dom"/>
</dbReference>
<keyword evidence="6 8" id="KW-1133">Transmembrane helix</keyword>
<evidence type="ECO:0000256" key="5">
    <source>
        <dbReference type="ARBA" id="ARBA00022692"/>
    </source>
</evidence>
<comment type="similarity">
    <text evidence="2">Belongs to the major facilitator superfamily. Sugar transporter (TC 2.A.1.1) family.</text>
</comment>
<evidence type="ECO:0000259" key="9">
    <source>
        <dbReference type="PROSITE" id="PS50850"/>
    </source>
</evidence>
<dbReference type="Pfam" id="PF00083">
    <property type="entry name" value="Sugar_tr"/>
    <property type="match status" value="1"/>
</dbReference>
<dbReference type="Gene3D" id="1.20.1250.20">
    <property type="entry name" value="MFS general substrate transporter like domains"/>
    <property type="match status" value="1"/>
</dbReference>
<evidence type="ECO:0000313" key="11">
    <source>
        <dbReference type="Proteomes" id="UP000321461"/>
    </source>
</evidence>
<reference evidence="10 11" key="1">
    <citation type="submission" date="2019-08" db="EMBL/GenBank/DDBJ databases">
        <title>Whole genome analysis of cultivated E. coli strains isolated from CD patients and healthy donors.</title>
        <authorList>
            <person name="Siniagina M.N."/>
            <person name="Markelova M.I."/>
            <person name="Laikov A.V."/>
            <person name="Boulygina E.A."/>
            <person name="Khusnutdinova D.R."/>
            <person name="Kharchenko A."/>
            <person name="Grigoryeva T.V."/>
        </authorList>
    </citation>
    <scope>NUCLEOTIDE SEQUENCE [LARGE SCALE GENOMIC DNA]</scope>
    <source>
        <strain evidence="10 11">3_77_5</strain>
    </source>
</reference>
<evidence type="ECO:0000256" key="7">
    <source>
        <dbReference type="ARBA" id="ARBA00023136"/>
    </source>
</evidence>
<feature type="transmembrane region" description="Helical" evidence="8">
    <location>
        <begin position="110"/>
        <end position="132"/>
    </location>
</feature>
<evidence type="ECO:0000256" key="4">
    <source>
        <dbReference type="ARBA" id="ARBA00022475"/>
    </source>
</evidence>
<name>A0A5C9AP96_ECOLX</name>
<feature type="transmembrane region" description="Helical" evidence="8">
    <location>
        <begin position="20"/>
        <end position="42"/>
    </location>
</feature>
<dbReference type="GO" id="GO:0022857">
    <property type="term" value="F:transmembrane transporter activity"/>
    <property type="evidence" value="ECO:0007669"/>
    <property type="project" value="InterPro"/>
</dbReference>
<feature type="transmembrane region" description="Helical" evidence="8">
    <location>
        <begin position="144"/>
        <end position="166"/>
    </location>
</feature>
<dbReference type="GO" id="GO:0005886">
    <property type="term" value="C:plasma membrane"/>
    <property type="evidence" value="ECO:0007669"/>
    <property type="project" value="TreeGrafter"/>
</dbReference>
<accession>A0A5C9AP96</accession>
<feature type="non-terminal residue" evidence="10">
    <location>
        <position position="251"/>
    </location>
</feature>
<evidence type="ECO:0000313" key="10">
    <source>
        <dbReference type="EMBL" id="TXT02183.1"/>
    </source>
</evidence>
<dbReference type="PANTHER" id="PTHR23511:SF14">
    <property type="entry name" value="METABOLITE TRANSPORT PROTEIN YAAU-RELATED"/>
    <property type="match status" value="1"/>
</dbReference>
<keyword evidence="5 8" id="KW-0812">Transmembrane</keyword>
<dbReference type="PROSITE" id="PS50850">
    <property type="entry name" value="MFS"/>
    <property type="match status" value="1"/>
</dbReference>
<feature type="transmembrane region" description="Helical" evidence="8">
    <location>
        <begin position="86"/>
        <end position="104"/>
    </location>
</feature>
<comment type="caution">
    <text evidence="10">The sequence shown here is derived from an EMBL/GenBank/DDBJ whole genome shotgun (WGS) entry which is preliminary data.</text>
</comment>
<protein>
    <submittedName>
        <fullName evidence="10">MFS transporter</fullName>
    </submittedName>
</protein>
<feature type="domain" description="Major facilitator superfamily (MFS) profile" evidence="9">
    <location>
        <begin position="19"/>
        <end position="251"/>
    </location>
</feature>
<keyword evidence="7 8" id="KW-0472">Membrane</keyword>
<dbReference type="CDD" id="cd17316">
    <property type="entry name" value="MFS_SV2_like"/>
    <property type="match status" value="1"/>
</dbReference>
<feature type="transmembrane region" description="Helical" evidence="8">
    <location>
        <begin position="172"/>
        <end position="193"/>
    </location>
</feature>
<dbReference type="InterPro" id="IPR005828">
    <property type="entry name" value="MFS_sugar_transport-like"/>
</dbReference>
<dbReference type="SUPFAM" id="SSF103473">
    <property type="entry name" value="MFS general substrate transporter"/>
    <property type="match status" value="1"/>
</dbReference>
<feature type="transmembrane region" description="Helical" evidence="8">
    <location>
        <begin position="54"/>
        <end position="74"/>
    </location>
</feature>
<dbReference type="AlphaFoldDB" id="A0A5C9AP96"/>
<evidence type="ECO:0000256" key="8">
    <source>
        <dbReference type="SAM" id="Phobius"/>
    </source>
</evidence>
<evidence type="ECO:0000256" key="3">
    <source>
        <dbReference type="ARBA" id="ARBA00022448"/>
    </source>
</evidence>
<evidence type="ECO:0000256" key="6">
    <source>
        <dbReference type="ARBA" id="ARBA00022989"/>
    </source>
</evidence>